<sequence>MKWTILSPLAISAALLGCVSTTAGTDINPERKHLLIYSNAEMQRMADSYYRQTLAESRSRGVLDSNTTQVNRVRNVVSRLIPHVSLLRQDAADWDWRIHVITDDTIKIFHKIRVTINMS</sequence>
<name>A0A198UET1_MORCA</name>
<dbReference type="OrthoDB" id="9810445at2"/>
<gene>
    <name evidence="2" type="ORF">AO384_1720</name>
</gene>
<evidence type="ECO:0000256" key="1">
    <source>
        <dbReference type="SAM" id="SignalP"/>
    </source>
</evidence>
<keyword evidence="2" id="KW-0645">Protease</keyword>
<dbReference type="EMBL" id="LXHC01000027">
    <property type="protein sequence ID" value="OAU94928.1"/>
    <property type="molecule type" value="Genomic_DNA"/>
</dbReference>
<dbReference type="PATRIC" id="fig|480.237.peg.1443"/>
<dbReference type="Proteomes" id="UP000078228">
    <property type="component" value="Unassembled WGS sequence"/>
</dbReference>
<proteinExistence type="predicted"/>
<comment type="caution">
    <text evidence="2">The sequence shown here is derived from an EMBL/GenBank/DDBJ whole genome shotgun (WGS) entry which is preliminary data.</text>
</comment>
<feature type="chain" id="PRO_5008279719" evidence="1">
    <location>
        <begin position="24"/>
        <end position="119"/>
    </location>
</feature>
<keyword evidence="1" id="KW-0732">Signal</keyword>
<dbReference type="GO" id="GO:0006508">
    <property type="term" value="P:proteolysis"/>
    <property type="evidence" value="ECO:0007669"/>
    <property type="project" value="UniProtKB-KW"/>
</dbReference>
<protein>
    <submittedName>
        <fullName evidence="2">Zn-dependent protease with chaperone function</fullName>
    </submittedName>
</protein>
<evidence type="ECO:0000313" key="3">
    <source>
        <dbReference type="Proteomes" id="UP000078228"/>
    </source>
</evidence>
<dbReference type="PROSITE" id="PS51257">
    <property type="entry name" value="PROKAR_LIPOPROTEIN"/>
    <property type="match status" value="1"/>
</dbReference>
<dbReference type="GO" id="GO:0008233">
    <property type="term" value="F:peptidase activity"/>
    <property type="evidence" value="ECO:0007669"/>
    <property type="project" value="UniProtKB-KW"/>
</dbReference>
<reference evidence="2 3" key="1">
    <citation type="journal article" date="2016" name="Genome Biol. Evol.">
        <title>Comparative Genomic Analyses of the Moraxella catarrhalis Serosensitive and Seroresistant Lineages Demonstrate Their Independent Evolution.</title>
        <authorList>
            <person name="Earl J.P."/>
            <person name="de Vries S.P."/>
            <person name="Ahmed A."/>
            <person name="Powell E."/>
            <person name="Schultz M.P."/>
            <person name="Hermans P.W."/>
            <person name="Hill D.J."/>
            <person name="Zhou Z."/>
            <person name="Constantinidou C.I."/>
            <person name="Hu F.Z."/>
            <person name="Bootsma H.J."/>
            <person name="Ehrlich G.D."/>
        </authorList>
    </citation>
    <scope>NUCLEOTIDE SEQUENCE [LARGE SCALE GENOMIC DNA]</scope>
    <source>
        <strain evidence="2 3">Z7542</strain>
    </source>
</reference>
<accession>A0A198UET1</accession>
<organism evidence="2 3">
    <name type="scientific">Moraxella catarrhalis</name>
    <name type="common">Branhamella catarrhalis</name>
    <dbReference type="NCBI Taxonomy" id="480"/>
    <lineage>
        <taxon>Bacteria</taxon>
        <taxon>Pseudomonadati</taxon>
        <taxon>Pseudomonadota</taxon>
        <taxon>Gammaproteobacteria</taxon>
        <taxon>Moraxellales</taxon>
        <taxon>Moraxellaceae</taxon>
        <taxon>Moraxella</taxon>
    </lineage>
</organism>
<keyword evidence="3" id="KW-1185">Reference proteome</keyword>
<feature type="signal peptide" evidence="1">
    <location>
        <begin position="1"/>
        <end position="23"/>
    </location>
</feature>
<evidence type="ECO:0000313" key="2">
    <source>
        <dbReference type="EMBL" id="OAU94928.1"/>
    </source>
</evidence>
<dbReference type="RefSeq" id="WP_064611595.1">
    <property type="nucleotide sequence ID" value="NZ_LXHB01000109.1"/>
</dbReference>
<dbReference type="AlphaFoldDB" id="A0A198UET1"/>
<keyword evidence="2" id="KW-0378">Hydrolase</keyword>